<keyword evidence="2" id="KW-1185">Reference proteome</keyword>
<evidence type="ECO:0000313" key="1">
    <source>
        <dbReference type="EMBL" id="PZM15096.1"/>
    </source>
</evidence>
<accession>A0A2W4EN86</accession>
<protein>
    <submittedName>
        <fullName evidence="1">Uncharacterized protein</fullName>
    </submittedName>
</protein>
<proteinExistence type="predicted"/>
<dbReference type="AlphaFoldDB" id="A0A2W4EN86"/>
<dbReference type="Proteomes" id="UP000248925">
    <property type="component" value="Unassembled WGS sequence"/>
</dbReference>
<evidence type="ECO:0000313" key="2">
    <source>
        <dbReference type="Proteomes" id="UP000248925"/>
    </source>
</evidence>
<comment type="caution">
    <text evidence="1">The sequence shown here is derived from an EMBL/GenBank/DDBJ whole genome shotgun (WGS) entry which is preliminary data.</text>
</comment>
<gene>
    <name evidence="1" type="ORF">CPY51_08615</name>
</gene>
<name>A0A2W4EN86_9HYPH</name>
<reference evidence="1 2" key="1">
    <citation type="journal article" date="2018" name="Sci. Rep.">
        <title>Rhizobium tumorigenes sp. nov., a novel plant tumorigenic bacterium isolated from cane gall tumors on thornless blackberry.</title>
        <authorList>
            <person name="Kuzmanovi N."/>
            <person name="Smalla K."/>
            <person name="Gronow S."/>
            <person name="PuBawska J."/>
        </authorList>
    </citation>
    <scope>NUCLEOTIDE SEQUENCE [LARGE SCALE GENOMIC DNA]</scope>
    <source>
        <strain evidence="1 2">CCBAU 85046</strain>
    </source>
</reference>
<dbReference type="EMBL" id="PCDP01000028">
    <property type="protein sequence ID" value="PZM15096.1"/>
    <property type="molecule type" value="Genomic_DNA"/>
</dbReference>
<sequence length="125" mass="14326">MPRDMRHRSAVGLDRFAGDPMAVAPTADSKNIVDPVAHSSLPPEFLFFALTQTKAETKARQVKMKFNRMSKECHSVLESLFFALRNICLRLSYCMEYSHRASHALPSRNQRGRSQMGTFPRYQTF</sequence>
<organism evidence="1 2">
    <name type="scientific">Rhizobium tubonense</name>
    <dbReference type="NCBI Taxonomy" id="484088"/>
    <lineage>
        <taxon>Bacteria</taxon>
        <taxon>Pseudomonadati</taxon>
        <taxon>Pseudomonadota</taxon>
        <taxon>Alphaproteobacteria</taxon>
        <taxon>Hyphomicrobiales</taxon>
        <taxon>Rhizobiaceae</taxon>
        <taxon>Rhizobium/Agrobacterium group</taxon>
        <taxon>Rhizobium</taxon>
    </lineage>
</organism>